<keyword evidence="2" id="KW-0418">Kinase</keyword>
<feature type="domain" description="DAGKc" evidence="1">
    <location>
        <begin position="2"/>
        <end position="113"/>
    </location>
</feature>
<keyword evidence="2" id="KW-0808">Transferase</keyword>
<dbReference type="InterPro" id="IPR017438">
    <property type="entry name" value="ATP-NAD_kinase_N"/>
</dbReference>
<evidence type="ECO:0000313" key="2">
    <source>
        <dbReference type="EMBL" id="UVI40010.1"/>
    </source>
</evidence>
<dbReference type="GO" id="GO:0016301">
    <property type="term" value="F:kinase activity"/>
    <property type="evidence" value="ECO:0007669"/>
    <property type="project" value="UniProtKB-KW"/>
</dbReference>
<dbReference type="SUPFAM" id="SSF111331">
    <property type="entry name" value="NAD kinase/diacylglycerol kinase-like"/>
    <property type="match status" value="1"/>
</dbReference>
<name>A0ABY5T0S4_9SPHN</name>
<dbReference type="Pfam" id="PF00781">
    <property type="entry name" value="DAGK_cat"/>
    <property type="match status" value="1"/>
</dbReference>
<dbReference type="InterPro" id="IPR016064">
    <property type="entry name" value="NAD/diacylglycerol_kinase_sf"/>
</dbReference>
<dbReference type="InterPro" id="IPR001206">
    <property type="entry name" value="Diacylglycerol_kinase_cat_dom"/>
</dbReference>
<keyword evidence="3" id="KW-1185">Reference proteome</keyword>
<dbReference type="Proteomes" id="UP001065265">
    <property type="component" value="Chromosome"/>
</dbReference>
<dbReference type="EMBL" id="CP092471">
    <property type="protein sequence ID" value="UVI40010.1"/>
    <property type="molecule type" value="Genomic_DNA"/>
</dbReference>
<dbReference type="RefSeq" id="WP_265559900.1">
    <property type="nucleotide sequence ID" value="NZ_CP092471.1"/>
</dbReference>
<gene>
    <name evidence="2" type="ORF">L1F33_03365</name>
</gene>
<evidence type="ECO:0000259" key="1">
    <source>
        <dbReference type="Pfam" id="PF00781"/>
    </source>
</evidence>
<protein>
    <submittedName>
        <fullName evidence="2">Acylglycerol kinase family protein</fullName>
    </submittedName>
</protein>
<accession>A0ABY5T0S4</accession>
<reference evidence="2" key="1">
    <citation type="submission" date="2022-02" db="EMBL/GenBank/DDBJ databases">
        <title>Qipengyuania spongiae sp. nov., isolated from marine sponge.</title>
        <authorList>
            <person name="Li Z."/>
            <person name="Zhang M."/>
        </authorList>
    </citation>
    <scope>NUCLEOTIDE SEQUENCE</scope>
    <source>
        <strain evidence="2">PHS-Z21</strain>
    </source>
</reference>
<organism evidence="2 3">
    <name type="scientific">Qipengyuania spongiae</name>
    <dbReference type="NCBI Taxonomy" id="2909673"/>
    <lineage>
        <taxon>Bacteria</taxon>
        <taxon>Pseudomonadati</taxon>
        <taxon>Pseudomonadota</taxon>
        <taxon>Alphaproteobacteria</taxon>
        <taxon>Sphingomonadales</taxon>
        <taxon>Erythrobacteraceae</taxon>
        <taxon>Qipengyuania</taxon>
    </lineage>
</organism>
<dbReference type="Gene3D" id="3.40.50.10330">
    <property type="entry name" value="Probable inorganic polyphosphate/atp-NAD kinase, domain 1"/>
    <property type="match status" value="1"/>
</dbReference>
<proteinExistence type="predicted"/>
<sequence>MLVNSASGSNTPEALDSLSNCLSQHSLEVERTIRFPDDDLPTPSDLDSAGVQLLVIYTGDGTLNAAIAALDGWGGAVLVLPGGTMNLLSKRLHGDRENEEIIETVAGGGGRRVRPIMACCEAGTALAGLLVGPGTRWGSVREAMREFDIAGMASGAAEAMAEMTGDAMVCAADPALGSQEGYPLIEMTPGEHGIQLDAFYADTPGDFAAQGWAILRRSFREGPHKRLGVVEQITIESADGSPLELLIDGEPEKLGPSGVFTMAACGVDLLATGNAD</sequence>
<evidence type="ECO:0000313" key="3">
    <source>
        <dbReference type="Proteomes" id="UP001065265"/>
    </source>
</evidence>